<dbReference type="EMBL" id="BAAAEW010000003">
    <property type="protein sequence ID" value="GAA0741073.1"/>
    <property type="molecule type" value="Genomic_DNA"/>
</dbReference>
<accession>A0ABN1JJE2</accession>
<dbReference type="InterPro" id="IPR011256">
    <property type="entry name" value="Reg_factor_effector_dom_sf"/>
</dbReference>
<dbReference type="PROSITE" id="PS01124">
    <property type="entry name" value="HTH_ARAC_FAMILY_2"/>
    <property type="match status" value="1"/>
</dbReference>
<keyword evidence="6" id="KW-1185">Reference proteome</keyword>
<keyword evidence="2" id="KW-0238">DNA-binding</keyword>
<dbReference type="InterPro" id="IPR009057">
    <property type="entry name" value="Homeodomain-like_sf"/>
</dbReference>
<keyword evidence="1" id="KW-0805">Transcription regulation</keyword>
<dbReference type="PANTHER" id="PTHR40055">
    <property type="entry name" value="TRANSCRIPTIONAL REGULATOR YGIV-RELATED"/>
    <property type="match status" value="1"/>
</dbReference>
<dbReference type="Gene3D" id="1.10.10.60">
    <property type="entry name" value="Homeodomain-like"/>
    <property type="match status" value="2"/>
</dbReference>
<dbReference type="SMART" id="SM00342">
    <property type="entry name" value="HTH_ARAC"/>
    <property type="match status" value="1"/>
</dbReference>
<evidence type="ECO:0000256" key="2">
    <source>
        <dbReference type="ARBA" id="ARBA00023125"/>
    </source>
</evidence>
<dbReference type="PANTHER" id="PTHR40055:SF1">
    <property type="entry name" value="TRANSCRIPTIONAL REGULATOR YGIV-RELATED"/>
    <property type="match status" value="1"/>
</dbReference>
<dbReference type="InterPro" id="IPR029442">
    <property type="entry name" value="GyrI-like"/>
</dbReference>
<evidence type="ECO:0000256" key="1">
    <source>
        <dbReference type="ARBA" id="ARBA00023015"/>
    </source>
</evidence>
<dbReference type="SUPFAM" id="SSF46689">
    <property type="entry name" value="Homeodomain-like"/>
    <property type="match status" value="2"/>
</dbReference>
<dbReference type="Proteomes" id="UP001500279">
    <property type="component" value="Unassembled WGS sequence"/>
</dbReference>
<sequence>MDYAERVNRAVDHIVRNLARPLRLEEVSAAAGFSPFHFHRIFKTLLGETLQQFVKRQRLERALYLMSHAPGRSLTDVALDCGFSSSSDFSRSFRQHHGVAPSLFDLEAFRSTRRDAFERILTTQAGSPLLTALPAGQNPDGFEVVLRELPARTVAYIRVHNPYREGAVQAACERLLAWAIPRGLADGQWLGYMWDEPEIVELAKCRYDVALVVDDFQPAGEIGRFEFSPMRVAELVLRGDMALEARAFDWLYKTWLPRSGHVPDHQPAFEAWIGRPFAHGNAHFELACQLPVQPG</sequence>
<dbReference type="InterPro" id="IPR018062">
    <property type="entry name" value="HTH_AraC-typ_CS"/>
</dbReference>
<evidence type="ECO:0000313" key="6">
    <source>
        <dbReference type="Proteomes" id="UP001500279"/>
    </source>
</evidence>
<dbReference type="InterPro" id="IPR018060">
    <property type="entry name" value="HTH_AraC"/>
</dbReference>
<proteinExistence type="predicted"/>
<evidence type="ECO:0000259" key="4">
    <source>
        <dbReference type="PROSITE" id="PS01124"/>
    </source>
</evidence>
<dbReference type="InterPro" id="IPR020449">
    <property type="entry name" value="Tscrpt_reg_AraC-type_HTH"/>
</dbReference>
<dbReference type="InterPro" id="IPR050908">
    <property type="entry name" value="SmbC-like"/>
</dbReference>
<gene>
    <name evidence="5" type="ORF">GCM10009107_03320</name>
</gene>
<dbReference type="PRINTS" id="PR00032">
    <property type="entry name" value="HTHARAC"/>
</dbReference>
<protein>
    <submittedName>
        <fullName evidence="5">AraC family transcriptional regulator</fullName>
    </submittedName>
</protein>
<dbReference type="InterPro" id="IPR010499">
    <property type="entry name" value="AraC_E-bd"/>
</dbReference>
<dbReference type="Pfam" id="PF06445">
    <property type="entry name" value="GyrI-like"/>
    <property type="match status" value="1"/>
</dbReference>
<evidence type="ECO:0000256" key="3">
    <source>
        <dbReference type="ARBA" id="ARBA00023163"/>
    </source>
</evidence>
<reference evidence="5 6" key="1">
    <citation type="journal article" date="2019" name="Int. J. Syst. Evol. Microbiol.">
        <title>The Global Catalogue of Microorganisms (GCM) 10K type strain sequencing project: providing services to taxonomists for standard genome sequencing and annotation.</title>
        <authorList>
            <consortium name="The Broad Institute Genomics Platform"/>
            <consortium name="The Broad Institute Genome Sequencing Center for Infectious Disease"/>
            <person name="Wu L."/>
            <person name="Ma J."/>
        </authorList>
    </citation>
    <scope>NUCLEOTIDE SEQUENCE [LARGE SCALE GENOMIC DNA]</scope>
    <source>
        <strain evidence="5 6">JCM 15503</strain>
    </source>
</reference>
<dbReference type="RefSeq" id="WP_231011687.1">
    <property type="nucleotide sequence ID" value="NZ_BAAAEW010000003.1"/>
</dbReference>
<dbReference type="SMART" id="SM00871">
    <property type="entry name" value="AraC_E_bind"/>
    <property type="match status" value="1"/>
</dbReference>
<organism evidence="5 6">
    <name type="scientific">Ideonella azotifigens</name>
    <dbReference type="NCBI Taxonomy" id="513160"/>
    <lineage>
        <taxon>Bacteria</taxon>
        <taxon>Pseudomonadati</taxon>
        <taxon>Pseudomonadota</taxon>
        <taxon>Betaproteobacteria</taxon>
        <taxon>Burkholderiales</taxon>
        <taxon>Sphaerotilaceae</taxon>
        <taxon>Ideonella</taxon>
    </lineage>
</organism>
<dbReference type="PROSITE" id="PS00041">
    <property type="entry name" value="HTH_ARAC_FAMILY_1"/>
    <property type="match status" value="1"/>
</dbReference>
<keyword evidence="3" id="KW-0804">Transcription</keyword>
<evidence type="ECO:0000313" key="5">
    <source>
        <dbReference type="EMBL" id="GAA0741073.1"/>
    </source>
</evidence>
<dbReference type="Pfam" id="PF12833">
    <property type="entry name" value="HTH_18"/>
    <property type="match status" value="1"/>
</dbReference>
<dbReference type="SUPFAM" id="SSF55136">
    <property type="entry name" value="Probable bacterial effector-binding domain"/>
    <property type="match status" value="1"/>
</dbReference>
<comment type="caution">
    <text evidence="5">The sequence shown here is derived from an EMBL/GenBank/DDBJ whole genome shotgun (WGS) entry which is preliminary data.</text>
</comment>
<feature type="domain" description="HTH araC/xylS-type" evidence="4">
    <location>
        <begin position="8"/>
        <end position="107"/>
    </location>
</feature>
<dbReference type="Gene3D" id="3.20.80.10">
    <property type="entry name" value="Regulatory factor, effector binding domain"/>
    <property type="match status" value="1"/>
</dbReference>
<name>A0ABN1JJE2_9BURK</name>